<reference evidence="2" key="1">
    <citation type="journal article" date="2015" name="Nature">
        <title>Complex archaea that bridge the gap between prokaryotes and eukaryotes.</title>
        <authorList>
            <person name="Spang A."/>
            <person name="Saw J.H."/>
            <person name="Jorgensen S.L."/>
            <person name="Zaremba-Niedzwiedzka K."/>
            <person name="Martijn J."/>
            <person name="Lind A.E."/>
            <person name="van Eijk R."/>
            <person name="Schleper C."/>
            <person name="Guy L."/>
            <person name="Ettema T.J."/>
        </authorList>
    </citation>
    <scope>NUCLEOTIDE SEQUENCE</scope>
</reference>
<name>A0A0F8ZTV5_9ZZZZ</name>
<proteinExistence type="predicted"/>
<feature type="compositionally biased region" description="Polar residues" evidence="1">
    <location>
        <begin position="10"/>
        <end position="19"/>
    </location>
</feature>
<accession>A0A0F8ZTV5</accession>
<organism evidence="2">
    <name type="scientific">marine sediment metagenome</name>
    <dbReference type="NCBI Taxonomy" id="412755"/>
    <lineage>
        <taxon>unclassified sequences</taxon>
        <taxon>metagenomes</taxon>
        <taxon>ecological metagenomes</taxon>
    </lineage>
</organism>
<sequence>MADWSGIRQGLSQLGQTKARQGAAWSQGIRGAGRGVAGGLYKMGENIERQKERDFMGDESRFGRESAEGIAASSRAAAMK</sequence>
<feature type="non-terminal residue" evidence="2">
    <location>
        <position position="80"/>
    </location>
</feature>
<dbReference type="AlphaFoldDB" id="A0A0F8ZTV5"/>
<feature type="compositionally biased region" description="Basic and acidic residues" evidence="1">
    <location>
        <begin position="52"/>
        <end position="67"/>
    </location>
</feature>
<evidence type="ECO:0000256" key="1">
    <source>
        <dbReference type="SAM" id="MobiDB-lite"/>
    </source>
</evidence>
<feature type="compositionally biased region" description="Low complexity" evidence="1">
    <location>
        <begin position="68"/>
        <end position="80"/>
    </location>
</feature>
<evidence type="ECO:0000313" key="2">
    <source>
        <dbReference type="EMBL" id="KKK89370.1"/>
    </source>
</evidence>
<comment type="caution">
    <text evidence="2">The sequence shown here is derived from an EMBL/GenBank/DDBJ whole genome shotgun (WGS) entry which is preliminary data.</text>
</comment>
<protein>
    <submittedName>
        <fullName evidence="2">Uncharacterized protein</fullName>
    </submittedName>
</protein>
<gene>
    <name evidence="2" type="ORF">LCGC14_2733800</name>
</gene>
<dbReference type="EMBL" id="LAZR01049560">
    <property type="protein sequence ID" value="KKK89370.1"/>
    <property type="molecule type" value="Genomic_DNA"/>
</dbReference>
<feature type="region of interest" description="Disordered" evidence="1">
    <location>
        <begin position="1"/>
        <end position="26"/>
    </location>
</feature>
<feature type="region of interest" description="Disordered" evidence="1">
    <location>
        <begin position="52"/>
        <end position="80"/>
    </location>
</feature>